<dbReference type="STRING" id="56216.A0A1A6GDT9"/>
<gene>
    <name evidence="3" type="ORF">A6R68_07046</name>
</gene>
<comment type="caution">
    <text evidence="3">The sequence shown here is derived from an EMBL/GenBank/DDBJ whole genome shotgun (WGS) entry which is preliminary data.</text>
</comment>
<keyword evidence="1" id="KW-0103">Bromodomain</keyword>
<dbReference type="SUPFAM" id="SSF47370">
    <property type="entry name" value="Bromodomain"/>
    <property type="match status" value="1"/>
</dbReference>
<feature type="non-terminal residue" evidence="3">
    <location>
        <position position="101"/>
    </location>
</feature>
<reference evidence="3 4" key="1">
    <citation type="submission" date="2016-06" db="EMBL/GenBank/DDBJ databases">
        <title>The Draft Genome Sequence and Annotation of the Desert Woodrat Neotoma lepida.</title>
        <authorList>
            <person name="Campbell M."/>
            <person name="Oakeson K.F."/>
            <person name="Yandell M."/>
            <person name="Halpert J.R."/>
            <person name="Dearing D."/>
        </authorList>
    </citation>
    <scope>NUCLEOTIDE SEQUENCE [LARGE SCALE GENOMIC DNA]</scope>
    <source>
        <strain evidence="3">417</strain>
        <tissue evidence="3">Liver</tissue>
    </source>
</reference>
<dbReference type="PANTHER" id="PTHR46386:SF1">
    <property type="entry name" value="NUCLEAR BODY PROTEIN SP140-LIKE PROTEIN"/>
    <property type="match status" value="1"/>
</dbReference>
<keyword evidence="4" id="KW-1185">Reference proteome</keyword>
<proteinExistence type="predicted"/>
<dbReference type="Pfam" id="PF00439">
    <property type="entry name" value="Bromodomain"/>
    <property type="match status" value="1"/>
</dbReference>
<dbReference type="PANTHER" id="PTHR46386">
    <property type="entry name" value="NUCLEAR BODY PROTEIN SP140"/>
    <property type="match status" value="1"/>
</dbReference>
<evidence type="ECO:0000313" key="3">
    <source>
        <dbReference type="EMBL" id="OBS64416.1"/>
    </source>
</evidence>
<evidence type="ECO:0000313" key="4">
    <source>
        <dbReference type="Proteomes" id="UP000092124"/>
    </source>
</evidence>
<dbReference type="GO" id="GO:0005634">
    <property type="term" value="C:nucleus"/>
    <property type="evidence" value="ECO:0007669"/>
    <property type="project" value="TreeGrafter"/>
</dbReference>
<dbReference type="InterPro" id="IPR001487">
    <property type="entry name" value="Bromodomain"/>
</dbReference>
<dbReference type="OrthoDB" id="1870062at2759"/>
<name>A0A1A6GDT9_NEOLE</name>
<feature type="domain" description="Bromo" evidence="2">
    <location>
        <begin position="65"/>
        <end position="96"/>
    </location>
</feature>
<dbReference type="Gene3D" id="1.20.920.10">
    <property type="entry name" value="Bromodomain-like"/>
    <property type="match status" value="1"/>
</dbReference>
<dbReference type="Proteomes" id="UP000092124">
    <property type="component" value="Unassembled WGS sequence"/>
</dbReference>
<protein>
    <recommendedName>
        <fullName evidence="2">Bromo domain-containing protein</fullName>
    </recommendedName>
</protein>
<organism evidence="3 4">
    <name type="scientific">Neotoma lepida</name>
    <name type="common">Desert woodrat</name>
    <dbReference type="NCBI Taxonomy" id="56216"/>
    <lineage>
        <taxon>Eukaryota</taxon>
        <taxon>Metazoa</taxon>
        <taxon>Chordata</taxon>
        <taxon>Craniata</taxon>
        <taxon>Vertebrata</taxon>
        <taxon>Euteleostomi</taxon>
        <taxon>Mammalia</taxon>
        <taxon>Eutheria</taxon>
        <taxon>Euarchontoglires</taxon>
        <taxon>Glires</taxon>
        <taxon>Rodentia</taxon>
        <taxon>Myomorpha</taxon>
        <taxon>Muroidea</taxon>
        <taxon>Cricetidae</taxon>
        <taxon>Neotominae</taxon>
        <taxon>Neotoma</taxon>
    </lineage>
</organism>
<evidence type="ECO:0000259" key="2">
    <source>
        <dbReference type="Pfam" id="PF00439"/>
    </source>
</evidence>
<feature type="non-terminal residue" evidence="3">
    <location>
        <position position="1"/>
    </location>
</feature>
<dbReference type="InterPro" id="IPR043563">
    <property type="entry name" value="Sp110/Sp140/Sp140L-like"/>
</dbReference>
<dbReference type="GO" id="GO:0000981">
    <property type="term" value="F:DNA-binding transcription factor activity, RNA polymerase II-specific"/>
    <property type="evidence" value="ECO:0007669"/>
    <property type="project" value="TreeGrafter"/>
</dbReference>
<accession>A0A1A6GDT9</accession>
<evidence type="ECO:0000256" key="1">
    <source>
        <dbReference type="ARBA" id="ARBA00023117"/>
    </source>
</evidence>
<dbReference type="EMBL" id="LZPO01097201">
    <property type="protein sequence ID" value="OBS64416.1"/>
    <property type="molecule type" value="Genomic_DNA"/>
</dbReference>
<sequence>GPWSCVFCKIKDQLRCQENQACYKESEVLKRKMLPEEQLKCELLLLTMYCHSKSGFFICKPKQEHMWLNKIKYRLNKKAYRSVQHFVEDMRRIFQNHSIIY</sequence>
<dbReference type="InterPro" id="IPR036427">
    <property type="entry name" value="Bromodomain-like_sf"/>
</dbReference>
<dbReference type="AlphaFoldDB" id="A0A1A6GDT9"/>